<sequence>MKKDNYLLFIFCQAFLAWVECFIRSYPTNINWDYTPAISASSVGHFNIFTDTQRVIETDGYIIGWNYVRRTSDACYLGIWRRIGHSDQFKCVNLIELPESQPLLLSKLRYKNPIRVQRNDYFGFQTLNASDDIDCIKFVENKIFKDITYSTIRRTVKYLTSVSADDELSFESSADNYDGQFLLQAVILEVNLVEIGRISFNH</sequence>
<feature type="chain" id="PRO_5029848350" evidence="1">
    <location>
        <begin position="22"/>
        <end position="202"/>
    </location>
</feature>
<keyword evidence="1" id="KW-0732">Signal</keyword>
<proteinExistence type="predicted"/>
<feature type="signal peptide" evidence="1">
    <location>
        <begin position="1"/>
        <end position="21"/>
    </location>
</feature>
<evidence type="ECO:0000256" key="1">
    <source>
        <dbReference type="SAM" id="SignalP"/>
    </source>
</evidence>
<organism evidence="2 3">
    <name type="scientific">Dimorphilus gyrociliatus</name>
    <dbReference type="NCBI Taxonomy" id="2664684"/>
    <lineage>
        <taxon>Eukaryota</taxon>
        <taxon>Metazoa</taxon>
        <taxon>Spiralia</taxon>
        <taxon>Lophotrochozoa</taxon>
        <taxon>Annelida</taxon>
        <taxon>Polychaeta</taxon>
        <taxon>Polychaeta incertae sedis</taxon>
        <taxon>Dinophilidae</taxon>
        <taxon>Dimorphilus</taxon>
    </lineage>
</organism>
<comment type="caution">
    <text evidence="2">The sequence shown here is derived from an EMBL/GenBank/DDBJ whole genome shotgun (WGS) entry which is preliminary data.</text>
</comment>
<dbReference type="AlphaFoldDB" id="A0A7I8VCM2"/>
<evidence type="ECO:0000313" key="3">
    <source>
        <dbReference type="Proteomes" id="UP000549394"/>
    </source>
</evidence>
<evidence type="ECO:0000313" key="2">
    <source>
        <dbReference type="EMBL" id="CAD5114102.1"/>
    </source>
</evidence>
<reference evidence="2 3" key="1">
    <citation type="submission" date="2020-08" db="EMBL/GenBank/DDBJ databases">
        <authorList>
            <person name="Hejnol A."/>
        </authorList>
    </citation>
    <scope>NUCLEOTIDE SEQUENCE [LARGE SCALE GENOMIC DNA]</scope>
</reference>
<dbReference type="Proteomes" id="UP000549394">
    <property type="component" value="Unassembled WGS sequence"/>
</dbReference>
<accession>A0A7I8VCM2</accession>
<name>A0A7I8VCM2_9ANNE</name>
<keyword evidence="3" id="KW-1185">Reference proteome</keyword>
<dbReference type="EMBL" id="CAJFCJ010000005">
    <property type="protein sequence ID" value="CAD5114102.1"/>
    <property type="molecule type" value="Genomic_DNA"/>
</dbReference>
<protein>
    <submittedName>
        <fullName evidence="2">DgyrCDS3248</fullName>
    </submittedName>
</protein>
<gene>
    <name evidence="2" type="ORF">DGYR_LOCUS2990</name>
</gene>